<name>A0ACC1MYA3_9HYPO</name>
<proteinExistence type="predicted"/>
<evidence type="ECO:0000313" key="2">
    <source>
        <dbReference type="Proteomes" id="UP001143910"/>
    </source>
</evidence>
<evidence type="ECO:0000313" key="1">
    <source>
        <dbReference type="EMBL" id="KAJ2971513.1"/>
    </source>
</evidence>
<dbReference type="EMBL" id="JANJQO010001328">
    <property type="protein sequence ID" value="KAJ2971513.1"/>
    <property type="molecule type" value="Genomic_DNA"/>
</dbReference>
<organism evidence="1 2">
    <name type="scientific">Zarea fungicola</name>
    <dbReference type="NCBI Taxonomy" id="93591"/>
    <lineage>
        <taxon>Eukaryota</taxon>
        <taxon>Fungi</taxon>
        <taxon>Dikarya</taxon>
        <taxon>Ascomycota</taxon>
        <taxon>Pezizomycotina</taxon>
        <taxon>Sordariomycetes</taxon>
        <taxon>Hypocreomycetidae</taxon>
        <taxon>Hypocreales</taxon>
        <taxon>Cordycipitaceae</taxon>
        <taxon>Zarea</taxon>
    </lineage>
</organism>
<reference evidence="1" key="1">
    <citation type="submission" date="2022-08" db="EMBL/GenBank/DDBJ databases">
        <title>Genome Sequence of Lecanicillium fungicola.</title>
        <authorList>
            <person name="Buettner E."/>
        </authorList>
    </citation>
    <scope>NUCLEOTIDE SEQUENCE</scope>
    <source>
        <strain evidence="1">Babe33</strain>
    </source>
</reference>
<gene>
    <name evidence="1" type="ORF">NQ176_g7650</name>
</gene>
<comment type="caution">
    <text evidence="1">The sequence shown here is derived from an EMBL/GenBank/DDBJ whole genome shotgun (WGS) entry which is preliminary data.</text>
</comment>
<sequence>MTAARQLTTSKCDPDKRDKAPQYIIVNIALGTSTTIVALSRLFFKRFIGVARKFGPDDWVVLATLIVGTPCAFINRFGLVHSGIGKDAWALGPDTVSDFAFYFDMMEVLYAAALALVRMTFIAFYFTIFTIAGSRTRTRPLLWLEIVFDALLGIISVCMADLQCPPISFYWTRYNDSSATGHYIPIEPMAWANGVLSIAFDLMIILIPLVESANGAPHSGPTFAKGFRHTAVSTWNYFELLGGFRQNELEEPKDSDIDDPTNEKSTNFGKTGGVRLNCSTLEDDAERLQHPPK</sequence>
<accession>A0ACC1MYA3</accession>
<keyword evidence="2" id="KW-1185">Reference proteome</keyword>
<protein>
    <submittedName>
        <fullName evidence="1">Uncharacterized protein</fullName>
    </submittedName>
</protein>
<dbReference type="Proteomes" id="UP001143910">
    <property type="component" value="Unassembled WGS sequence"/>
</dbReference>